<dbReference type="EMBL" id="KN832014">
    <property type="protein sequence ID" value="KIN98528.1"/>
    <property type="molecule type" value="Genomic_DNA"/>
</dbReference>
<reference evidence="2" key="2">
    <citation type="submission" date="2015-01" db="EMBL/GenBank/DDBJ databases">
        <title>Evolutionary Origins and Diversification of the Mycorrhizal Mutualists.</title>
        <authorList>
            <consortium name="DOE Joint Genome Institute"/>
            <consortium name="Mycorrhizal Genomics Consortium"/>
            <person name="Kohler A."/>
            <person name="Kuo A."/>
            <person name="Nagy L.G."/>
            <person name="Floudas D."/>
            <person name="Copeland A."/>
            <person name="Barry K.W."/>
            <person name="Cichocki N."/>
            <person name="Veneault-Fourrey C."/>
            <person name="LaButti K."/>
            <person name="Lindquist E.A."/>
            <person name="Lipzen A."/>
            <person name="Lundell T."/>
            <person name="Morin E."/>
            <person name="Murat C."/>
            <person name="Riley R."/>
            <person name="Ohm R."/>
            <person name="Sun H."/>
            <person name="Tunlid A."/>
            <person name="Henrissat B."/>
            <person name="Grigoriev I.V."/>
            <person name="Hibbett D.S."/>
            <person name="Martin F."/>
        </authorList>
    </citation>
    <scope>NUCLEOTIDE SEQUENCE [LARGE SCALE GENOMIC DNA]</scope>
    <source>
        <strain evidence="2">Marx 270</strain>
    </source>
</reference>
<evidence type="ECO:0000313" key="2">
    <source>
        <dbReference type="Proteomes" id="UP000054217"/>
    </source>
</evidence>
<dbReference type="HOGENOM" id="CLU_2050604_0_0_1"/>
<dbReference type="InParanoid" id="A0A0C3NTG6"/>
<proteinExistence type="predicted"/>
<dbReference type="AlphaFoldDB" id="A0A0C3NTG6"/>
<name>A0A0C3NTG6_PISTI</name>
<sequence>MDSPSSAKRSNYSIYFGQFLNCSRTRCSTAFSADQRRPHYDILVRFFSGSILLPKSRGPGPARVVSPEDLSLVVHTKHSQILLLALDVERHGLIRLTLHAYPPSLCTRRVARPYVGVTRR</sequence>
<reference evidence="1 2" key="1">
    <citation type="submission" date="2014-04" db="EMBL/GenBank/DDBJ databases">
        <authorList>
            <consortium name="DOE Joint Genome Institute"/>
            <person name="Kuo A."/>
            <person name="Kohler A."/>
            <person name="Costa M.D."/>
            <person name="Nagy L.G."/>
            <person name="Floudas D."/>
            <person name="Copeland A."/>
            <person name="Barry K.W."/>
            <person name="Cichocki N."/>
            <person name="Veneault-Fourrey C."/>
            <person name="LaButti K."/>
            <person name="Lindquist E.A."/>
            <person name="Lipzen A."/>
            <person name="Lundell T."/>
            <person name="Morin E."/>
            <person name="Murat C."/>
            <person name="Sun H."/>
            <person name="Tunlid A."/>
            <person name="Henrissat B."/>
            <person name="Grigoriev I.V."/>
            <person name="Hibbett D.S."/>
            <person name="Martin F."/>
            <person name="Nordberg H.P."/>
            <person name="Cantor M.N."/>
            <person name="Hua S.X."/>
        </authorList>
    </citation>
    <scope>NUCLEOTIDE SEQUENCE [LARGE SCALE GENOMIC DNA]</scope>
    <source>
        <strain evidence="1 2">Marx 270</strain>
    </source>
</reference>
<dbReference type="Proteomes" id="UP000054217">
    <property type="component" value="Unassembled WGS sequence"/>
</dbReference>
<keyword evidence="2" id="KW-1185">Reference proteome</keyword>
<accession>A0A0C3NTG6</accession>
<evidence type="ECO:0000313" key="1">
    <source>
        <dbReference type="EMBL" id="KIN98528.1"/>
    </source>
</evidence>
<organism evidence="1 2">
    <name type="scientific">Pisolithus tinctorius Marx 270</name>
    <dbReference type="NCBI Taxonomy" id="870435"/>
    <lineage>
        <taxon>Eukaryota</taxon>
        <taxon>Fungi</taxon>
        <taxon>Dikarya</taxon>
        <taxon>Basidiomycota</taxon>
        <taxon>Agaricomycotina</taxon>
        <taxon>Agaricomycetes</taxon>
        <taxon>Agaricomycetidae</taxon>
        <taxon>Boletales</taxon>
        <taxon>Sclerodermatineae</taxon>
        <taxon>Pisolithaceae</taxon>
        <taxon>Pisolithus</taxon>
    </lineage>
</organism>
<gene>
    <name evidence="1" type="ORF">M404DRAFT_848282</name>
</gene>
<protein>
    <submittedName>
        <fullName evidence="1">Uncharacterized protein</fullName>
    </submittedName>
</protein>